<evidence type="ECO:0000313" key="2">
    <source>
        <dbReference type="Proteomes" id="UP001056120"/>
    </source>
</evidence>
<name>A0ACB9J6A5_9ASTR</name>
<evidence type="ECO:0000313" key="1">
    <source>
        <dbReference type="EMBL" id="KAI3815834.1"/>
    </source>
</evidence>
<dbReference type="Proteomes" id="UP001056120">
    <property type="component" value="Linkage Group LG05"/>
</dbReference>
<keyword evidence="2" id="KW-1185">Reference proteome</keyword>
<reference evidence="1 2" key="2">
    <citation type="journal article" date="2022" name="Mol. Ecol. Resour.">
        <title>The genomes of chicory, endive, great burdock and yacon provide insights into Asteraceae paleo-polyploidization history and plant inulin production.</title>
        <authorList>
            <person name="Fan W."/>
            <person name="Wang S."/>
            <person name="Wang H."/>
            <person name="Wang A."/>
            <person name="Jiang F."/>
            <person name="Liu H."/>
            <person name="Zhao H."/>
            <person name="Xu D."/>
            <person name="Zhang Y."/>
        </authorList>
    </citation>
    <scope>NUCLEOTIDE SEQUENCE [LARGE SCALE GENOMIC DNA]</scope>
    <source>
        <strain evidence="2">cv. Yunnan</strain>
        <tissue evidence="1">Leaves</tissue>
    </source>
</reference>
<dbReference type="EMBL" id="CM042022">
    <property type="protein sequence ID" value="KAI3815834.1"/>
    <property type="molecule type" value="Genomic_DNA"/>
</dbReference>
<organism evidence="1 2">
    <name type="scientific">Smallanthus sonchifolius</name>
    <dbReference type="NCBI Taxonomy" id="185202"/>
    <lineage>
        <taxon>Eukaryota</taxon>
        <taxon>Viridiplantae</taxon>
        <taxon>Streptophyta</taxon>
        <taxon>Embryophyta</taxon>
        <taxon>Tracheophyta</taxon>
        <taxon>Spermatophyta</taxon>
        <taxon>Magnoliopsida</taxon>
        <taxon>eudicotyledons</taxon>
        <taxon>Gunneridae</taxon>
        <taxon>Pentapetalae</taxon>
        <taxon>asterids</taxon>
        <taxon>campanulids</taxon>
        <taxon>Asterales</taxon>
        <taxon>Asteraceae</taxon>
        <taxon>Asteroideae</taxon>
        <taxon>Heliantheae alliance</taxon>
        <taxon>Millerieae</taxon>
        <taxon>Smallanthus</taxon>
    </lineage>
</organism>
<sequence length="174" mass="19127">MASSSSSYSTIDSRKQACKSGIRATRFNTCHHASRSSSCEGGNYSVGHIHVHNKTNTRRHANGSITCLISSVILANTAVIMQPHVQTMTKRGYYEEASLDNLERNEESEESSNVAPTYKRRRVSARIDFPPGCGPPTHQEGTTVIDSNSEYSSEEPSEREEEEPDITSGGDDDE</sequence>
<comment type="caution">
    <text evidence="1">The sequence shown here is derived from an EMBL/GenBank/DDBJ whole genome shotgun (WGS) entry which is preliminary data.</text>
</comment>
<reference evidence="2" key="1">
    <citation type="journal article" date="2022" name="Mol. Ecol. Resour.">
        <title>The genomes of chicory, endive, great burdock and yacon provide insights into Asteraceae palaeo-polyploidization history and plant inulin production.</title>
        <authorList>
            <person name="Fan W."/>
            <person name="Wang S."/>
            <person name="Wang H."/>
            <person name="Wang A."/>
            <person name="Jiang F."/>
            <person name="Liu H."/>
            <person name="Zhao H."/>
            <person name="Xu D."/>
            <person name="Zhang Y."/>
        </authorList>
    </citation>
    <scope>NUCLEOTIDE SEQUENCE [LARGE SCALE GENOMIC DNA]</scope>
    <source>
        <strain evidence="2">cv. Yunnan</strain>
    </source>
</reference>
<accession>A0ACB9J6A5</accession>
<gene>
    <name evidence="1" type="ORF">L1987_15517</name>
</gene>
<proteinExistence type="predicted"/>
<protein>
    <submittedName>
        <fullName evidence="1">Uncharacterized protein</fullName>
    </submittedName>
</protein>